<feature type="chain" id="PRO_5012458040" description="Fibronectin type-III domain-containing protein" evidence="2">
    <location>
        <begin position="37"/>
        <end position="633"/>
    </location>
</feature>
<dbReference type="OrthoDB" id="3647805at2"/>
<protein>
    <recommendedName>
        <fullName evidence="5">Fibronectin type-III domain-containing protein</fullName>
    </recommendedName>
</protein>
<keyword evidence="2" id="KW-0732">Signal</keyword>
<reference evidence="3 4" key="1">
    <citation type="submission" date="2016-10" db="EMBL/GenBank/DDBJ databases">
        <title>The Draft Genome Sequence of Actinokineospora bangkokensis 44EHWT reveals the biosynthetic pathway of antifungal compounds Thailandins with unusual extender unit butylmalonyl-CoA.</title>
        <authorList>
            <person name="Greule A."/>
            <person name="Intra B."/>
            <person name="Flemming S."/>
            <person name="Rommel M.G."/>
            <person name="Panbangred W."/>
            <person name="Bechthold A."/>
        </authorList>
    </citation>
    <scope>NUCLEOTIDE SEQUENCE [LARGE SCALE GENOMIC DNA]</scope>
    <source>
        <strain evidence="3 4">44EHW</strain>
    </source>
</reference>
<dbReference type="Gene3D" id="2.60.40.10">
    <property type="entry name" value="Immunoglobulins"/>
    <property type="match status" value="1"/>
</dbReference>
<feature type="compositionally biased region" description="Polar residues" evidence="1">
    <location>
        <begin position="274"/>
        <end position="285"/>
    </location>
</feature>
<name>A0A1Q9LHE3_9PSEU</name>
<feature type="signal peptide" evidence="2">
    <location>
        <begin position="1"/>
        <end position="36"/>
    </location>
</feature>
<sequence>MAPARTPNLRKRLLVLTTAAAGLTAAVLVLRTPESAAPPPAGLPAPQTSVAQFAAEGVVLPTPGQRPPTPTGIQATPGPNRATLRWSPAPNATGYEVTRDSTTFLVASPVVQLNALTSDAQVQVRAVDAFGQRSEPATTTVTPQAQQPRTGTFHDTFDQQVLPDPRNWRVVGSSDCGRATRGEGTDSQRLIVSGQCGRDTVVLRSRTPLRLNPNGSGAITVDTDHPARGGALTIDLVPGPADLVGSPTSERGEPGRALDDPALPPGTIRVRVSGNPSQTEVQVSTAPGMPRTGAAIPTSAPNTPEIGVTVRWQVTLAPDGLRVLRDGSVVAAADVVPAWREATPLIGFSGNPSVYAGVDAVLLDGAPTAPPALVPPPVVNAERTAGDVANGVPASTAGTGRAQGAGGQLRLTLVPQSADPDEYQVEVAGRRYPTRPAVAGQPHARGVAYPVVADLPAAALRLDQAGRLGVRVVGPVRPGVAATRVETAGVELVPDPAAAGEAVAAGREVPLPAARAALPKPVARFLDAAGERLPDEAPVPRGRLVLEITTDGRAGQAVAGTLAGVAGLEVRLDGELVAGIPTTADGPGTGGAWRVALPTSGLATGKHSVEVKLVGTAQGAAFAVANAPFTLSG</sequence>
<proteinExistence type="predicted"/>
<dbReference type="InterPro" id="IPR013783">
    <property type="entry name" value="Ig-like_fold"/>
</dbReference>
<dbReference type="InterPro" id="IPR036116">
    <property type="entry name" value="FN3_sf"/>
</dbReference>
<evidence type="ECO:0008006" key="5">
    <source>
        <dbReference type="Google" id="ProtNLM"/>
    </source>
</evidence>
<comment type="caution">
    <text evidence="3">The sequence shown here is derived from an EMBL/GenBank/DDBJ whole genome shotgun (WGS) entry which is preliminary data.</text>
</comment>
<dbReference type="EMBL" id="MKQR01000023">
    <property type="protein sequence ID" value="OLR91443.1"/>
    <property type="molecule type" value="Genomic_DNA"/>
</dbReference>
<gene>
    <name evidence="3" type="ORF">BJP25_00990</name>
</gene>
<dbReference type="RefSeq" id="WP_075976840.1">
    <property type="nucleotide sequence ID" value="NZ_MKQR01000023.1"/>
</dbReference>
<keyword evidence="4" id="KW-1185">Reference proteome</keyword>
<dbReference type="Proteomes" id="UP000186040">
    <property type="component" value="Unassembled WGS sequence"/>
</dbReference>
<evidence type="ECO:0000313" key="4">
    <source>
        <dbReference type="Proteomes" id="UP000186040"/>
    </source>
</evidence>
<feature type="compositionally biased region" description="Basic and acidic residues" evidence="1">
    <location>
        <begin position="250"/>
        <end position="259"/>
    </location>
</feature>
<evidence type="ECO:0000256" key="1">
    <source>
        <dbReference type="SAM" id="MobiDB-lite"/>
    </source>
</evidence>
<organism evidence="3 4">
    <name type="scientific">Actinokineospora bangkokensis</name>
    <dbReference type="NCBI Taxonomy" id="1193682"/>
    <lineage>
        <taxon>Bacteria</taxon>
        <taxon>Bacillati</taxon>
        <taxon>Actinomycetota</taxon>
        <taxon>Actinomycetes</taxon>
        <taxon>Pseudonocardiales</taxon>
        <taxon>Pseudonocardiaceae</taxon>
        <taxon>Actinokineospora</taxon>
    </lineage>
</organism>
<evidence type="ECO:0000256" key="2">
    <source>
        <dbReference type="SAM" id="SignalP"/>
    </source>
</evidence>
<feature type="region of interest" description="Disordered" evidence="1">
    <location>
        <begin position="237"/>
        <end position="302"/>
    </location>
</feature>
<dbReference type="SUPFAM" id="SSF49265">
    <property type="entry name" value="Fibronectin type III"/>
    <property type="match status" value="1"/>
</dbReference>
<accession>A0A1Q9LHE3</accession>
<evidence type="ECO:0000313" key="3">
    <source>
        <dbReference type="EMBL" id="OLR91443.1"/>
    </source>
</evidence>
<feature type="region of interest" description="Disordered" evidence="1">
    <location>
        <begin position="61"/>
        <end position="80"/>
    </location>
</feature>
<dbReference type="GO" id="GO:0005975">
    <property type="term" value="P:carbohydrate metabolic process"/>
    <property type="evidence" value="ECO:0007669"/>
    <property type="project" value="UniProtKB-ARBA"/>
</dbReference>
<dbReference type="AlphaFoldDB" id="A0A1Q9LHE3"/>